<keyword evidence="1" id="KW-0378">Hydrolase</keyword>
<organism evidence="1 2">
    <name type="scientific">Microlunatus parietis</name>
    <dbReference type="NCBI Taxonomy" id="682979"/>
    <lineage>
        <taxon>Bacteria</taxon>
        <taxon>Bacillati</taxon>
        <taxon>Actinomycetota</taxon>
        <taxon>Actinomycetes</taxon>
        <taxon>Propionibacteriales</taxon>
        <taxon>Propionibacteriaceae</taxon>
        <taxon>Microlunatus</taxon>
    </lineage>
</organism>
<protein>
    <submittedName>
        <fullName evidence="1">Putative N-formylglutamate amidohydrolase</fullName>
    </submittedName>
</protein>
<name>A0A7Y9I6Z6_9ACTN</name>
<dbReference type="RefSeq" id="WP_179751576.1">
    <property type="nucleotide sequence ID" value="NZ_JACCBU010000001.1"/>
</dbReference>
<dbReference type="EMBL" id="JACCBU010000001">
    <property type="protein sequence ID" value="NYE71441.1"/>
    <property type="molecule type" value="Genomic_DNA"/>
</dbReference>
<sequence length="255" mass="27961">MSPLTVVPGAPESPVIVHLPHAATEIPADVRSGLLLDDDELAAELAAMTDAGTDQIGRLAAGLAKARPWLAINRYSRLVVDPERFPDDREEMAAVGMGAVYTKTSTRRPLRAPDDRSKEDLLARFYRPYAEGMADLVDARLVAVGRAIVIDLHSYPRDPLPYELHPDRRRPMTCIGTDPFHTPDRLRDAAVAAFSPLGAVVTDQPFAGCYVPLRQYRKTLRVTAVMIELRRDGCDTVAAVRRRAETLAGLIDSLA</sequence>
<evidence type="ECO:0000313" key="1">
    <source>
        <dbReference type="EMBL" id="NYE71441.1"/>
    </source>
</evidence>
<dbReference type="Gene3D" id="3.40.630.40">
    <property type="entry name" value="Zn-dependent exopeptidases"/>
    <property type="match status" value="1"/>
</dbReference>
<dbReference type="InterPro" id="IPR007709">
    <property type="entry name" value="N-FG_amidohydro"/>
</dbReference>
<proteinExistence type="predicted"/>
<dbReference type="Pfam" id="PF05013">
    <property type="entry name" value="FGase"/>
    <property type="match status" value="1"/>
</dbReference>
<dbReference type="Proteomes" id="UP000569914">
    <property type="component" value="Unassembled WGS sequence"/>
</dbReference>
<dbReference type="GO" id="GO:0016787">
    <property type="term" value="F:hydrolase activity"/>
    <property type="evidence" value="ECO:0007669"/>
    <property type="project" value="UniProtKB-KW"/>
</dbReference>
<comment type="caution">
    <text evidence="1">The sequence shown here is derived from an EMBL/GenBank/DDBJ whole genome shotgun (WGS) entry which is preliminary data.</text>
</comment>
<accession>A0A7Y9I6Z6</accession>
<dbReference type="SUPFAM" id="SSF53187">
    <property type="entry name" value="Zn-dependent exopeptidases"/>
    <property type="match status" value="1"/>
</dbReference>
<reference evidence="1 2" key="1">
    <citation type="submission" date="2020-07" db="EMBL/GenBank/DDBJ databases">
        <title>Sequencing the genomes of 1000 actinobacteria strains.</title>
        <authorList>
            <person name="Klenk H.-P."/>
        </authorList>
    </citation>
    <scope>NUCLEOTIDE SEQUENCE [LARGE SCALE GENOMIC DNA]</scope>
    <source>
        <strain evidence="1 2">DSM 22083</strain>
    </source>
</reference>
<evidence type="ECO:0000313" key="2">
    <source>
        <dbReference type="Proteomes" id="UP000569914"/>
    </source>
</evidence>
<gene>
    <name evidence="1" type="ORF">BKA15_002770</name>
</gene>
<dbReference type="AlphaFoldDB" id="A0A7Y9I6Z6"/>
<keyword evidence="2" id="KW-1185">Reference proteome</keyword>